<feature type="non-terminal residue" evidence="1">
    <location>
        <position position="1"/>
    </location>
</feature>
<keyword evidence="2" id="KW-1185">Reference proteome</keyword>
<evidence type="ECO:0000313" key="1">
    <source>
        <dbReference type="EMBL" id="KAJ6639392.1"/>
    </source>
</evidence>
<evidence type="ECO:0000313" key="2">
    <source>
        <dbReference type="Proteomes" id="UP001151699"/>
    </source>
</evidence>
<sequence>NSDDESLAYDNYDESLDPNRNEEVRIWANAVSQANATNTLHIEDVPPGNWQDNPIEKVTIVPQMSSTDIFQRNNESLNPFEDPNWTSGSANTGQMPLTSVNPNVFTPIETPVVSRTNSTNNPATGAPNHVIDVQATANGVISLQRAAQATSAQLIHPSSNSSPVRTVNTVQTTLAQSVPSISNPSPAQQVTSNVVSLSNSNSAISSQLVPPINNSSQTTATTRQSVLRPYQTVLQRHARLSQMANTNNVASNVGTNFTYPPPVTFDSTFVVNQPPQSAISSTRIAPSSYVLGSSSQPVTANNPQSIFGNGRSSAYYYPTASQHQIQQPTVTLLASVANQQSSSTVQPNYQFGPYMGSSAPIIPGQHSYLNSTGPTNVSHGVNNDVANTLPDDQASDAMILLKEISKIPQKETELLFEPAYPWEFFFFEYEQ</sequence>
<proteinExistence type="predicted"/>
<name>A0A9Q0S060_9DIPT</name>
<reference evidence="1" key="1">
    <citation type="submission" date="2022-07" db="EMBL/GenBank/DDBJ databases">
        <authorList>
            <person name="Trinca V."/>
            <person name="Uliana J.V.C."/>
            <person name="Torres T.T."/>
            <person name="Ward R.J."/>
            <person name="Monesi N."/>
        </authorList>
    </citation>
    <scope>NUCLEOTIDE SEQUENCE</scope>
    <source>
        <strain evidence="1">HSMRA1968</strain>
        <tissue evidence="1">Whole embryos</tissue>
    </source>
</reference>
<gene>
    <name evidence="1" type="ORF">Bhyg_12136</name>
</gene>
<dbReference type="AlphaFoldDB" id="A0A9Q0S060"/>
<comment type="caution">
    <text evidence="1">The sequence shown here is derived from an EMBL/GenBank/DDBJ whole genome shotgun (WGS) entry which is preliminary data.</text>
</comment>
<organism evidence="1 2">
    <name type="scientific">Pseudolycoriella hygida</name>
    <dbReference type="NCBI Taxonomy" id="35572"/>
    <lineage>
        <taxon>Eukaryota</taxon>
        <taxon>Metazoa</taxon>
        <taxon>Ecdysozoa</taxon>
        <taxon>Arthropoda</taxon>
        <taxon>Hexapoda</taxon>
        <taxon>Insecta</taxon>
        <taxon>Pterygota</taxon>
        <taxon>Neoptera</taxon>
        <taxon>Endopterygota</taxon>
        <taxon>Diptera</taxon>
        <taxon>Nematocera</taxon>
        <taxon>Sciaroidea</taxon>
        <taxon>Sciaridae</taxon>
        <taxon>Pseudolycoriella</taxon>
    </lineage>
</organism>
<dbReference type="EMBL" id="WJQU01000003">
    <property type="protein sequence ID" value="KAJ6639392.1"/>
    <property type="molecule type" value="Genomic_DNA"/>
</dbReference>
<accession>A0A9Q0S060</accession>
<protein>
    <submittedName>
        <fullName evidence="1">Uncharacterized protein</fullName>
    </submittedName>
</protein>
<dbReference type="Proteomes" id="UP001151699">
    <property type="component" value="Chromosome X"/>
</dbReference>